<dbReference type="Gene3D" id="3.40.50.720">
    <property type="entry name" value="NAD(P)-binding Rossmann-like Domain"/>
    <property type="match status" value="1"/>
</dbReference>
<name>A0A382ZSL2_9ZZZZ</name>
<organism evidence="2">
    <name type="scientific">marine metagenome</name>
    <dbReference type="NCBI Taxonomy" id="408172"/>
    <lineage>
        <taxon>unclassified sequences</taxon>
        <taxon>metagenomes</taxon>
        <taxon>ecological metagenomes</taxon>
    </lineage>
</organism>
<evidence type="ECO:0000256" key="1">
    <source>
        <dbReference type="SAM" id="MobiDB-lite"/>
    </source>
</evidence>
<evidence type="ECO:0008006" key="3">
    <source>
        <dbReference type="Google" id="ProtNLM"/>
    </source>
</evidence>
<feature type="region of interest" description="Disordered" evidence="1">
    <location>
        <begin position="29"/>
        <end position="52"/>
    </location>
</feature>
<dbReference type="InterPro" id="IPR036291">
    <property type="entry name" value="NAD(P)-bd_dom_sf"/>
</dbReference>
<gene>
    <name evidence="2" type="ORF">METZ01_LOCUS451328</name>
</gene>
<reference evidence="2" key="1">
    <citation type="submission" date="2018-05" db="EMBL/GenBank/DDBJ databases">
        <authorList>
            <person name="Lanie J.A."/>
            <person name="Ng W.-L."/>
            <person name="Kazmierczak K.M."/>
            <person name="Andrzejewski T.M."/>
            <person name="Davidsen T.M."/>
            <person name="Wayne K.J."/>
            <person name="Tettelin H."/>
            <person name="Glass J.I."/>
            <person name="Rusch D."/>
            <person name="Podicherti R."/>
            <person name="Tsui H.-C.T."/>
            <person name="Winkler M.E."/>
        </authorList>
    </citation>
    <scope>NUCLEOTIDE SEQUENCE</scope>
</reference>
<dbReference type="AlphaFoldDB" id="A0A382ZSL2"/>
<dbReference type="EMBL" id="UINC01186311">
    <property type="protein sequence ID" value="SVD98474.1"/>
    <property type="molecule type" value="Genomic_DNA"/>
</dbReference>
<sequence length="52" mass="5454">MTQPLRWGILGTGMIAGKFAGDLKHTQQGSLAVSGSRRQDTADAFAAKHGGR</sequence>
<evidence type="ECO:0000313" key="2">
    <source>
        <dbReference type="EMBL" id="SVD98474.1"/>
    </source>
</evidence>
<feature type="non-terminal residue" evidence="2">
    <location>
        <position position="52"/>
    </location>
</feature>
<protein>
    <recommendedName>
        <fullName evidence="3">Gfo/Idh/MocA-like oxidoreductase N-terminal domain-containing protein</fullName>
    </recommendedName>
</protein>
<dbReference type="SUPFAM" id="SSF51735">
    <property type="entry name" value="NAD(P)-binding Rossmann-fold domains"/>
    <property type="match status" value="1"/>
</dbReference>
<accession>A0A382ZSL2</accession>
<proteinExistence type="predicted"/>